<evidence type="ECO:0000313" key="7">
    <source>
        <dbReference type="Proteomes" id="UP000294933"/>
    </source>
</evidence>
<dbReference type="InterPro" id="IPR001680">
    <property type="entry name" value="WD40_rpt"/>
</dbReference>
<dbReference type="Pfam" id="PF00400">
    <property type="entry name" value="WD40"/>
    <property type="match status" value="11"/>
</dbReference>
<dbReference type="SMART" id="SM00320">
    <property type="entry name" value="WD40"/>
    <property type="match status" value="12"/>
</dbReference>
<sequence length="1441" mass="158207">MPTTMPTGSKVHSVTSKLASKLPSSSNEKLKSACSAVVEGLKITLAIAKDVSGSLGVPGLQAGISGLLFVMDVVKKTSRNTQDVEELSKHIDSLNNILRIARDGGSLQPAIVARINKFSKTCSATTMDVRKIACSSVMKRIINYDSDSQEMSDHIRTMTWSIQSFTVETTLAIEYALDEHIHFAKEVGIRIEGKLEDVGKKVEQINAKLDFQDGNPPRAVLARFDCKDRAKCLGGTRTAILDEIYSWIGVKKFRSRNGTAPDKLPKDPVGRPIFWINGSAGTGKTTIAFTVAERCRRYGILGASFFCSRDDADCSNPKLIFPTIAYQLGQLCPAFKVQVAQAMKSHPDIGYSSLSYQLEKLIVEPLRSVRTSFHASAIVLDALDECKDNDTTSTILSALSLHVSGLSKLKILVTSRPERRITTAFQSGNLHPITQRVVLHELHLGVVKADIKRYLKSNLAAICCYYDLKSVWPSLEDIHRLVDLSFGLFIFAATTVKFIEDPNYSDPTNQLACLLHGTIRDTEKSSSPYRHLDQLYAQVLTHAFPDISSNLAARLKRVLGSIIHLQNPLSPPALEQLLGLRTTTVRQTLLNLHSVIIVPENDSHVIRLLHPSFFDFITDPTRCPNPKFVVNTKTQHALIARACLFTMKCLKRDMCEIKNPSILNSEIHDLPTRIARHVPPHLQYACRHWAFHFERGMVSDYLLDLVKEFSEKYLLYWLEVCSLLGELRNALLALNTVKQSLSTVTLPVQQTISISDAVRLLDDCEHFTREFFPVLSISSLQIYHSGLLLTPRQTLLHSTYGPELLCPVKIHNALESTWSSCNRTMEGHVSNVTAVAFSPDGMHIVSASSDQTVRMWDTVSGSHLNTFQGRSIAESVAFSPNGMYIVCGFYDKTLQLWDVATGAHLTTLVGHKDSVRSVAFSPDNTRVVSGSGDRTLRLWNALSGDHLKTLTGHSSMVISVAFSKDGTRIMSGSEDRTVQVWDAITGAHLKTIRLHSGSVAPLAFSPDGTQIASGSWDSTIQIWDSVTGSYLRTLKGHTGGGVVLSVAFSPDGTRLVSGSTDETLRLWDAISGAHLSTLKGHSHGVLSVSFSPDGMHVVSGSSDNTVRLWDAVTGSPIKRPDRHSDHKLLVAFSPDGTRIVSGSKDVVVWDAVTGARSKRLKRVSSLVLSLAFSPDGTQVVAGCADHTLHLLDIVNGVHLKTLKGHCSRVHSVVYSPDGARIASGSLDNTIRLWDAVTGSHFKTIRMRRSGPVTSLAFSPDGMRIVSASGFAFNRCVRMWDVVTGVQLSMFELESVIDIFSVAFSPDGKRIVCGSSDHCLWVWDAISWTQLLEIKGHRSSVHSVAYSLKLDPPSLDDERLVGSDVQVAGLIPCYIVQHGWIYAVNWKQRICWIPPSCRPIDLAVSGNSVALGTHDGRVVILDFTGMDSYLQPLISSNSSRTS</sequence>
<dbReference type="CDD" id="cd21037">
    <property type="entry name" value="MLKL_NTD"/>
    <property type="match status" value="1"/>
</dbReference>
<feature type="repeat" description="WD" evidence="3">
    <location>
        <begin position="1078"/>
        <end position="1119"/>
    </location>
</feature>
<name>A0A4Y7PI65_9AGAM</name>
<dbReference type="PRINTS" id="PR00320">
    <property type="entry name" value="GPROTEINBRPT"/>
</dbReference>
<dbReference type="InterPro" id="IPR015943">
    <property type="entry name" value="WD40/YVTN_repeat-like_dom_sf"/>
</dbReference>
<dbReference type="PROSITE" id="PS50082">
    <property type="entry name" value="WD_REPEATS_2"/>
    <property type="match status" value="9"/>
</dbReference>
<dbReference type="EMBL" id="ML170291">
    <property type="protein sequence ID" value="TDL15087.1"/>
    <property type="molecule type" value="Genomic_DNA"/>
</dbReference>
<feature type="region of interest" description="Disordered" evidence="4">
    <location>
        <begin position="1"/>
        <end position="20"/>
    </location>
</feature>
<dbReference type="OrthoDB" id="3027122at2759"/>
<feature type="repeat" description="WD" evidence="3">
    <location>
        <begin position="908"/>
        <end position="949"/>
    </location>
</feature>
<dbReference type="Proteomes" id="UP000294933">
    <property type="component" value="Unassembled WGS sequence"/>
</dbReference>
<dbReference type="InterPro" id="IPR020472">
    <property type="entry name" value="WD40_PAC1"/>
</dbReference>
<dbReference type="STRING" id="50990.A0A4Y7PI65"/>
<dbReference type="InterPro" id="IPR056884">
    <property type="entry name" value="NPHP3-like_N"/>
</dbReference>
<dbReference type="PANTHER" id="PTHR19848:SF8">
    <property type="entry name" value="F-BOX AND WD REPEAT DOMAIN CONTAINING 7"/>
    <property type="match status" value="1"/>
</dbReference>
<keyword evidence="7" id="KW-1185">Reference proteome</keyword>
<evidence type="ECO:0000256" key="3">
    <source>
        <dbReference type="PROSITE-ProRule" id="PRU00221"/>
    </source>
</evidence>
<keyword evidence="1 3" id="KW-0853">WD repeat</keyword>
<dbReference type="InterPro" id="IPR059179">
    <property type="entry name" value="MLKL-like_MCAfunc"/>
</dbReference>
<dbReference type="PANTHER" id="PTHR19848">
    <property type="entry name" value="WD40 REPEAT PROTEIN"/>
    <property type="match status" value="1"/>
</dbReference>
<feature type="repeat" description="WD" evidence="3">
    <location>
        <begin position="1043"/>
        <end position="1077"/>
    </location>
</feature>
<dbReference type="Pfam" id="PF24883">
    <property type="entry name" value="NPHP3_N"/>
    <property type="match status" value="1"/>
</dbReference>
<feature type="repeat" description="WD" evidence="3">
    <location>
        <begin position="825"/>
        <end position="866"/>
    </location>
</feature>
<feature type="repeat" description="WD" evidence="3">
    <location>
        <begin position="1298"/>
        <end position="1323"/>
    </location>
</feature>
<dbReference type="SUPFAM" id="SSF50978">
    <property type="entry name" value="WD40 repeat-like"/>
    <property type="match status" value="2"/>
</dbReference>
<accession>A0A4Y7PI65</accession>
<organism evidence="6 7">
    <name type="scientific">Rickenella mellea</name>
    <dbReference type="NCBI Taxonomy" id="50990"/>
    <lineage>
        <taxon>Eukaryota</taxon>
        <taxon>Fungi</taxon>
        <taxon>Dikarya</taxon>
        <taxon>Basidiomycota</taxon>
        <taxon>Agaricomycotina</taxon>
        <taxon>Agaricomycetes</taxon>
        <taxon>Hymenochaetales</taxon>
        <taxon>Rickenellaceae</taxon>
        <taxon>Rickenella</taxon>
    </lineage>
</organism>
<evidence type="ECO:0000256" key="2">
    <source>
        <dbReference type="ARBA" id="ARBA00022737"/>
    </source>
</evidence>
<dbReference type="PROSITE" id="PS50294">
    <property type="entry name" value="WD_REPEATS_REGION"/>
    <property type="match status" value="7"/>
</dbReference>
<dbReference type="InterPro" id="IPR036322">
    <property type="entry name" value="WD40_repeat_dom_sf"/>
</dbReference>
<dbReference type="VEuPathDB" id="FungiDB:BD410DRAFT_902767"/>
<protein>
    <submittedName>
        <fullName evidence="6">WD40 repeat-like protein</fullName>
    </submittedName>
</protein>
<evidence type="ECO:0000313" key="6">
    <source>
        <dbReference type="EMBL" id="TDL15087.1"/>
    </source>
</evidence>
<proteinExistence type="predicted"/>
<keyword evidence="2" id="KW-0677">Repeat</keyword>
<feature type="repeat" description="WD" evidence="3">
    <location>
        <begin position="950"/>
        <end position="991"/>
    </location>
</feature>
<dbReference type="Gene3D" id="3.40.50.300">
    <property type="entry name" value="P-loop containing nucleotide triphosphate hydrolases"/>
    <property type="match status" value="1"/>
</dbReference>
<reference evidence="6 7" key="1">
    <citation type="submission" date="2018-06" db="EMBL/GenBank/DDBJ databases">
        <title>A transcriptomic atlas of mushroom development highlights an independent origin of complex multicellularity.</title>
        <authorList>
            <consortium name="DOE Joint Genome Institute"/>
            <person name="Krizsan K."/>
            <person name="Almasi E."/>
            <person name="Merenyi Z."/>
            <person name="Sahu N."/>
            <person name="Viragh M."/>
            <person name="Koszo T."/>
            <person name="Mondo S."/>
            <person name="Kiss B."/>
            <person name="Balint B."/>
            <person name="Kues U."/>
            <person name="Barry K."/>
            <person name="Hegedus J.C."/>
            <person name="Henrissat B."/>
            <person name="Johnson J."/>
            <person name="Lipzen A."/>
            <person name="Ohm R."/>
            <person name="Nagy I."/>
            <person name="Pangilinan J."/>
            <person name="Yan J."/>
            <person name="Xiong Y."/>
            <person name="Grigoriev I.V."/>
            <person name="Hibbett D.S."/>
            <person name="Nagy L.G."/>
        </authorList>
    </citation>
    <scope>NUCLEOTIDE SEQUENCE [LARGE SCALE GENOMIC DNA]</scope>
    <source>
        <strain evidence="6 7">SZMC22713</strain>
    </source>
</reference>
<dbReference type="SUPFAM" id="SSF52540">
    <property type="entry name" value="P-loop containing nucleoside triphosphate hydrolases"/>
    <property type="match status" value="1"/>
</dbReference>
<feature type="repeat" description="WD" evidence="3">
    <location>
        <begin position="992"/>
        <end position="1033"/>
    </location>
</feature>
<feature type="domain" description="Nephrocystin 3-like N-terminal" evidence="5">
    <location>
        <begin position="270"/>
        <end position="416"/>
    </location>
</feature>
<gene>
    <name evidence="6" type="ORF">BD410DRAFT_902767</name>
</gene>
<dbReference type="Gene3D" id="2.130.10.10">
    <property type="entry name" value="YVTN repeat-like/Quinoprotein amine dehydrogenase"/>
    <property type="match status" value="6"/>
</dbReference>
<feature type="repeat" description="WD" evidence="3">
    <location>
        <begin position="875"/>
        <end position="907"/>
    </location>
</feature>
<dbReference type="CDD" id="cd00200">
    <property type="entry name" value="WD40"/>
    <property type="match status" value="2"/>
</dbReference>
<evidence type="ECO:0000256" key="4">
    <source>
        <dbReference type="SAM" id="MobiDB-lite"/>
    </source>
</evidence>
<feature type="repeat" description="WD" evidence="3">
    <location>
        <begin position="1202"/>
        <end position="1243"/>
    </location>
</feature>
<evidence type="ECO:0000259" key="5">
    <source>
        <dbReference type="Pfam" id="PF24883"/>
    </source>
</evidence>
<evidence type="ECO:0000256" key="1">
    <source>
        <dbReference type="ARBA" id="ARBA00022574"/>
    </source>
</evidence>
<dbReference type="InterPro" id="IPR027417">
    <property type="entry name" value="P-loop_NTPase"/>
</dbReference>